<keyword evidence="4" id="KW-1185">Reference proteome</keyword>
<evidence type="ECO:0000256" key="2">
    <source>
        <dbReference type="SAM" id="MobiDB-lite"/>
    </source>
</evidence>
<keyword evidence="1" id="KW-0175">Coiled coil</keyword>
<proteinExistence type="predicted"/>
<dbReference type="Proteomes" id="UP000239663">
    <property type="component" value="Unassembled WGS sequence"/>
</dbReference>
<dbReference type="EMBL" id="PKOZ01000006">
    <property type="protein sequence ID" value="PQD95074.1"/>
    <property type="molecule type" value="Genomic_DNA"/>
</dbReference>
<feature type="compositionally biased region" description="Basic and acidic residues" evidence="2">
    <location>
        <begin position="173"/>
        <end position="183"/>
    </location>
</feature>
<protein>
    <submittedName>
        <fullName evidence="3">Modulator protein</fullName>
    </submittedName>
</protein>
<name>A0A2S7MZ56_9BACI</name>
<reference evidence="3 4" key="1">
    <citation type="submission" date="2017-12" db="EMBL/GenBank/DDBJ databases">
        <title>Taxonomic description and draft genome of Pradoshia cofamensis Gen. nov., sp. nov., a thermotolerant bacillale isolated from anterior gut of earthworm Eisenia fetida.</title>
        <authorList>
            <person name="Saha T."/>
            <person name="Chakraborty R."/>
        </authorList>
    </citation>
    <scope>NUCLEOTIDE SEQUENCE [LARGE SCALE GENOMIC DNA]</scope>
    <source>
        <strain evidence="3 4">EAG3</strain>
    </source>
</reference>
<sequence length="211" mass="25068">MTDFFTKLKKTLEADLYEVMETKDKKHPLYKLNQYLRESENEVGQVQRLIERQYRLKDEVKREHQAAYDMAQKRKDQAEIARSTEGAEELYEYAVREQTIYEERASRLEHMLVQIELDLKQLEEKFTAMQQSLKDMHIKRLELMGQDNLSKVYGKMEELIEKGRVPNGKRKSSNRDSDPLDMRVRANHYGMIMDTRLAAMEKDVKNRGDLS</sequence>
<dbReference type="AlphaFoldDB" id="A0A2S7MZ56"/>
<comment type="caution">
    <text evidence="3">The sequence shown here is derived from an EMBL/GenBank/DDBJ whole genome shotgun (WGS) entry which is preliminary data.</text>
</comment>
<accession>A0A2S7MZ56</accession>
<evidence type="ECO:0000313" key="3">
    <source>
        <dbReference type="EMBL" id="PQD95074.1"/>
    </source>
</evidence>
<gene>
    <name evidence="3" type="ORF">CYL18_12160</name>
</gene>
<evidence type="ECO:0000313" key="4">
    <source>
        <dbReference type="Proteomes" id="UP000239663"/>
    </source>
</evidence>
<evidence type="ECO:0000256" key="1">
    <source>
        <dbReference type="SAM" id="Coils"/>
    </source>
</evidence>
<dbReference type="RefSeq" id="WP_104849779.1">
    <property type="nucleotide sequence ID" value="NZ_PKOZ01000006.1"/>
</dbReference>
<dbReference type="OrthoDB" id="2366053at2"/>
<feature type="coiled-coil region" evidence="1">
    <location>
        <begin position="105"/>
        <end position="139"/>
    </location>
</feature>
<feature type="region of interest" description="Disordered" evidence="2">
    <location>
        <begin position="163"/>
        <end position="183"/>
    </location>
</feature>
<organism evidence="3 4">
    <name type="scientific">Pradoshia eiseniae</name>
    <dbReference type="NCBI Taxonomy" id="2064768"/>
    <lineage>
        <taxon>Bacteria</taxon>
        <taxon>Bacillati</taxon>
        <taxon>Bacillota</taxon>
        <taxon>Bacilli</taxon>
        <taxon>Bacillales</taxon>
        <taxon>Bacillaceae</taxon>
        <taxon>Pradoshia</taxon>
    </lineage>
</organism>